<dbReference type="InterPro" id="IPR011991">
    <property type="entry name" value="ArsR-like_HTH"/>
</dbReference>
<dbReference type="SUPFAM" id="SSF46785">
    <property type="entry name" value="Winged helix' DNA-binding domain"/>
    <property type="match status" value="1"/>
</dbReference>
<dbReference type="Pfam" id="PF01037">
    <property type="entry name" value="AsnC_trans_reg"/>
    <property type="match status" value="1"/>
</dbReference>
<evidence type="ECO:0000256" key="2">
    <source>
        <dbReference type="ARBA" id="ARBA00023125"/>
    </source>
</evidence>
<dbReference type="PROSITE" id="PS50956">
    <property type="entry name" value="HTH_ASNC_2"/>
    <property type="match status" value="1"/>
</dbReference>
<keyword evidence="6" id="KW-1185">Reference proteome</keyword>
<dbReference type="CDD" id="cd00090">
    <property type="entry name" value="HTH_ARSR"/>
    <property type="match status" value="1"/>
</dbReference>
<dbReference type="InterPro" id="IPR019888">
    <property type="entry name" value="Tscrpt_reg_AsnC-like"/>
</dbReference>
<dbReference type="InterPro" id="IPR019885">
    <property type="entry name" value="Tscrpt_reg_HTH_AsnC-type_CS"/>
</dbReference>
<keyword evidence="1" id="KW-0805">Transcription regulation</keyword>
<dbReference type="PANTHER" id="PTHR30154:SF34">
    <property type="entry name" value="TRANSCRIPTIONAL REGULATOR AZLB"/>
    <property type="match status" value="1"/>
</dbReference>
<evidence type="ECO:0000313" key="5">
    <source>
        <dbReference type="EMBL" id="ANW97280.1"/>
    </source>
</evidence>
<keyword evidence="3" id="KW-0804">Transcription</keyword>
<dbReference type="Proteomes" id="UP000092967">
    <property type="component" value="Chromosome"/>
</dbReference>
<dbReference type="InterPro" id="IPR019887">
    <property type="entry name" value="Tscrpt_reg_AsnC/Lrp_C"/>
</dbReference>
<accession>A0A1B1Y921</accession>
<dbReference type="InterPro" id="IPR000485">
    <property type="entry name" value="AsnC-type_HTH_dom"/>
</dbReference>
<evidence type="ECO:0000256" key="3">
    <source>
        <dbReference type="ARBA" id="ARBA00023163"/>
    </source>
</evidence>
<dbReference type="RefSeq" id="WP_068828338.1">
    <property type="nucleotide sequence ID" value="NZ_CP014224.1"/>
</dbReference>
<dbReference type="GO" id="GO:0043565">
    <property type="term" value="F:sequence-specific DNA binding"/>
    <property type="evidence" value="ECO:0007669"/>
    <property type="project" value="InterPro"/>
</dbReference>
<reference evidence="5 6" key="1">
    <citation type="submission" date="2016-02" db="EMBL/GenBank/DDBJ databases">
        <authorList>
            <person name="Wen L."/>
            <person name="He K."/>
            <person name="Yang H."/>
        </authorList>
    </citation>
    <scope>NUCLEOTIDE SEQUENCE [LARGE SCALE GENOMIC DNA]</scope>
    <source>
        <strain evidence="5 6">CZ1127</strain>
    </source>
</reference>
<dbReference type="GO" id="GO:0006355">
    <property type="term" value="P:regulation of DNA-templated transcription"/>
    <property type="evidence" value="ECO:0007669"/>
    <property type="project" value="UniProtKB-ARBA"/>
</dbReference>
<dbReference type="PROSITE" id="PS00519">
    <property type="entry name" value="HTH_ASNC_1"/>
    <property type="match status" value="1"/>
</dbReference>
<dbReference type="InterPro" id="IPR011008">
    <property type="entry name" value="Dimeric_a/b-barrel"/>
</dbReference>
<dbReference type="AlphaFoldDB" id="A0A1B1Y921"/>
<dbReference type="STRING" id="1790137.AXE80_13690"/>
<dbReference type="KEGG" id="wfu:AXE80_13690"/>
<dbReference type="SUPFAM" id="SSF54909">
    <property type="entry name" value="Dimeric alpha+beta barrel"/>
    <property type="match status" value="1"/>
</dbReference>
<organism evidence="5 6">
    <name type="scientific">Wenyingzhuangia fucanilytica</name>
    <dbReference type="NCBI Taxonomy" id="1790137"/>
    <lineage>
        <taxon>Bacteria</taxon>
        <taxon>Pseudomonadati</taxon>
        <taxon>Bacteroidota</taxon>
        <taxon>Flavobacteriia</taxon>
        <taxon>Flavobacteriales</taxon>
        <taxon>Flavobacteriaceae</taxon>
        <taxon>Wenyingzhuangia</taxon>
    </lineage>
</organism>
<dbReference type="Gene3D" id="3.30.70.920">
    <property type="match status" value="1"/>
</dbReference>
<evidence type="ECO:0000259" key="4">
    <source>
        <dbReference type="PROSITE" id="PS50956"/>
    </source>
</evidence>
<dbReference type="GO" id="GO:0005829">
    <property type="term" value="C:cytosol"/>
    <property type="evidence" value="ECO:0007669"/>
    <property type="project" value="TreeGrafter"/>
</dbReference>
<dbReference type="InterPro" id="IPR036388">
    <property type="entry name" value="WH-like_DNA-bd_sf"/>
</dbReference>
<proteinExistence type="predicted"/>
<evidence type="ECO:0000256" key="1">
    <source>
        <dbReference type="ARBA" id="ARBA00023015"/>
    </source>
</evidence>
<gene>
    <name evidence="5" type="ORF">AXE80_13690</name>
</gene>
<dbReference type="InterPro" id="IPR036390">
    <property type="entry name" value="WH_DNA-bd_sf"/>
</dbReference>
<dbReference type="OrthoDB" id="9800326at2"/>
<dbReference type="EMBL" id="CP014224">
    <property type="protein sequence ID" value="ANW97280.1"/>
    <property type="molecule type" value="Genomic_DNA"/>
</dbReference>
<protein>
    <submittedName>
        <fullName evidence="5">AsnC family transcriptional regulator</fullName>
    </submittedName>
</protein>
<sequence>MYIPDQTDLILLKQLQKNARITIKELANITNLSNTPVHERIKKLEKNGYITKHVALLDRTLLGKKLIVFCNIKLKEHTMDIGHQFVKDITSLKQVTECYNISGDYDFLLKVMVNDMEGYQDFVLNHLGKVKNIGSTQSTFVMGEIKNCTEVPI</sequence>
<feature type="domain" description="HTH asnC-type" evidence="4">
    <location>
        <begin position="4"/>
        <end position="65"/>
    </location>
</feature>
<dbReference type="Gene3D" id="1.10.10.10">
    <property type="entry name" value="Winged helix-like DNA-binding domain superfamily/Winged helix DNA-binding domain"/>
    <property type="match status" value="1"/>
</dbReference>
<dbReference type="GO" id="GO:0043200">
    <property type="term" value="P:response to amino acid"/>
    <property type="evidence" value="ECO:0007669"/>
    <property type="project" value="TreeGrafter"/>
</dbReference>
<evidence type="ECO:0000313" key="6">
    <source>
        <dbReference type="Proteomes" id="UP000092967"/>
    </source>
</evidence>
<keyword evidence="2" id="KW-0238">DNA-binding</keyword>
<dbReference type="PANTHER" id="PTHR30154">
    <property type="entry name" value="LEUCINE-RESPONSIVE REGULATORY PROTEIN"/>
    <property type="match status" value="1"/>
</dbReference>
<name>A0A1B1Y921_9FLAO</name>
<dbReference type="SMART" id="SM00344">
    <property type="entry name" value="HTH_ASNC"/>
    <property type="match status" value="1"/>
</dbReference>
<dbReference type="PRINTS" id="PR00033">
    <property type="entry name" value="HTHASNC"/>
</dbReference>
<dbReference type="Pfam" id="PF13412">
    <property type="entry name" value="HTH_24"/>
    <property type="match status" value="1"/>
</dbReference>